<keyword evidence="2" id="KW-1185">Reference proteome</keyword>
<evidence type="ECO:0000313" key="1">
    <source>
        <dbReference type="EMBL" id="KAJ0964824.1"/>
    </source>
</evidence>
<dbReference type="InterPro" id="IPR045117">
    <property type="entry name" value="ATXN2-like"/>
</dbReference>
<dbReference type="GO" id="GO:0034063">
    <property type="term" value="P:stress granule assembly"/>
    <property type="evidence" value="ECO:0007669"/>
    <property type="project" value="TreeGrafter"/>
</dbReference>
<dbReference type="AlphaFoldDB" id="A0A9D5C2J8"/>
<dbReference type="GO" id="GO:0003729">
    <property type="term" value="F:mRNA binding"/>
    <property type="evidence" value="ECO:0007669"/>
    <property type="project" value="TreeGrafter"/>
</dbReference>
<reference evidence="1" key="2">
    <citation type="journal article" date="2022" name="Hortic Res">
        <title>The genome of Dioscorea zingiberensis sheds light on the biosynthesis, origin and evolution of the medicinally important diosgenin saponins.</title>
        <authorList>
            <person name="Li Y."/>
            <person name="Tan C."/>
            <person name="Li Z."/>
            <person name="Guo J."/>
            <person name="Li S."/>
            <person name="Chen X."/>
            <person name="Wang C."/>
            <person name="Dai X."/>
            <person name="Yang H."/>
            <person name="Song W."/>
            <person name="Hou L."/>
            <person name="Xu J."/>
            <person name="Tong Z."/>
            <person name="Xu A."/>
            <person name="Yuan X."/>
            <person name="Wang W."/>
            <person name="Yang Q."/>
            <person name="Chen L."/>
            <person name="Sun Z."/>
            <person name="Wang K."/>
            <person name="Pan B."/>
            <person name="Chen J."/>
            <person name="Bao Y."/>
            <person name="Liu F."/>
            <person name="Qi X."/>
            <person name="Gang D.R."/>
            <person name="Wen J."/>
            <person name="Li J."/>
        </authorList>
    </citation>
    <scope>NUCLEOTIDE SEQUENCE</scope>
    <source>
        <strain evidence="1">Dzin_1.0</strain>
    </source>
</reference>
<gene>
    <name evidence="1" type="ORF">J5N97_025962</name>
</gene>
<protein>
    <submittedName>
        <fullName evidence="1">Uncharacterized protein</fullName>
    </submittedName>
</protein>
<comment type="caution">
    <text evidence="1">The sequence shown here is derived from an EMBL/GenBank/DDBJ whole genome shotgun (WGS) entry which is preliminary data.</text>
</comment>
<organism evidence="1 2">
    <name type="scientific">Dioscorea zingiberensis</name>
    <dbReference type="NCBI Taxonomy" id="325984"/>
    <lineage>
        <taxon>Eukaryota</taxon>
        <taxon>Viridiplantae</taxon>
        <taxon>Streptophyta</taxon>
        <taxon>Embryophyta</taxon>
        <taxon>Tracheophyta</taxon>
        <taxon>Spermatophyta</taxon>
        <taxon>Magnoliopsida</taxon>
        <taxon>Liliopsida</taxon>
        <taxon>Dioscoreales</taxon>
        <taxon>Dioscoreaceae</taxon>
        <taxon>Dioscorea</taxon>
    </lineage>
</organism>
<dbReference type="PANTHER" id="PTHR12854:SF7">
    <property type="entry name" value="ATAXIN-2 HOMOLOG"/>
    <property type="match status" value="1"/>
</dbReference>
<sequence length="130" mass="14528">MPEPMHSQGLMWYTTLGGHCSSASPPWLAMVAVERLVQGSSYSSLTGDGGVCFGTAILVDVSLTIDEFMNGHVCDKSQDLMTNYAISKPHHVETERKLKHWTLDNDDLECRKLEDIFDGTWNKLVENNIL</sequence>
<name>A0A9D5C2J8_9LILI</name>
<evidence type="ECO:0000313" key="2">
    <source>
        <dbReference type="Proteomes" id="UP001085076"/>
    </source>
</evidence>
<dbReference type="EMBL" id="JAGGNH010000008">
    <property type="protein sequence ID" value="KAJ0964824.1"/>
    <property type="molecule type" value="Genomic_DNA"/>
</dbReference>
<dbReference type="GO" id="GO:0010494">
    <property type="term" value="C:cytoplasmic stress granule"/>
    <property type="evidence" value="ECO:0007669"/>
    <property type="project" value="TreeGrafter"/>
</dbReference>
<reference evidence="1" key="1">
    <citation type="submission" date="2021-03" db="EMBL/GenBank/DDBJ databases">
        <authorList>
            <person name="Li Z."/>
            <person name="Yang C."/>
        </authorList>
    </citation>
    <scope>NUCLEOTIDE SEQUENCE</scope>
    <source>
        <strain evidence="1">Dzin_1.0</strain>
        <tissue evidence="1">Leaf</tissue>
    </source>
</reference>
<dbReference type="OrthoDB" id="2275718at2759"/>
<accession>A0A9D5C2J8</accession>
<dbReference type="Proteomes" id="UP001085076">
    <property type="component" value="Miscellaneous, Linkage group lg08"/>
</dbReference>
<dbReference type="PANTHER" id="PTHR12854">
    <property type="entry name" value="ATAXIN 2-RELATED"/>
    <property type="match status" value="1"/>
</dbReference>
<proteinExistence type="predicted"/>